<organism evidence="5 6">
    <name type="scientific">Neogobius melanostomus</name>
    <name type="common">round goby</name>
    <dbReference type="NCBI Taxonomy" id="47308"/>
    <lineage>
        <taxon>Eukaryota</taxon>
        <taxon>Metazoa</taxon>
        <taxon>Chordata</taxon>
        <taxon>Craniata</taxon>
        <taxon>Vertebrata</taxon>
        <taxon>Euteleostomi</taxon>
        <taxon>Actinopterygii</taxon>
        <taxon>Neopterygii</taxon>
        <taxon>Teleostei</taxon>
        <taxon>Neoteleostei</taxon>
        <taxon>Acanthomorphata</taxon>
        <taxon>Gobiaria</taxon>
        <taxon>Gobiiformes</taxon>
        <taxon>Gobioidei</taxon>
        <taxon>Gobiidae</taxon>
        <taxon>Benthophilinae</taxon>
        <taxon>Neogobiini</taxon>
        <taxon>Neogobius</taxon>
    </lineage>
</organism>
<dbReference type="Ensembl" id="ENSNMLT00000049333.1">
    <property type="protein sequence ID" value="ENSNMLP00000044442.1"/>
    <property type="gene ID" value="ENSNMLG00000026298.1"/>
</dbReference>
<dbReference type="InterPro" id="IPR056396">
    <property type="entry name" value="HEAT_SCC3-SA"/>
</dbReference>
<dbReference type="Pfam" id="PF24571">
    <property type="entry name" value="HEAT_SCC3-SA"/>
    <property type="match status" value="1"/>
</dbReference>
<proteinExistence type="inferred from homology"/>
<comment type="similarity">
    <text evidence="1">Belongs to the SCC3 family.</text>
</comment>
<evidence type="ECO:0000256" key="2">
    <source>
        <dbReference type="SAM" id="Coils"/>
    </source>
</evidence>
<dbReference type="InterPro" id="IPR020839">
    <property type="entry name" value="SCD"/>
</dbReference>
<name>A0A8C6V8J1_9GOBI</name>
<dbReference type="PROSITE" id="PS51425">
    <property type="entry name" value="SCD"/>
    <property type="match status" value="1"/>
</dbReference>
<feature type="region of interest" description="Disordered" evidence="3">
    <location>
        <begin position="759"/>
        <end position="799"/>
    </location>
</feature>
<protein>
    <submittedName>
        <fullName evidence="5">Stromal antigen 1a</fullName>
    </submittedName>
</protein>
<evidence type="ECO:0000256" key="1">
    <source>
        <dbReference type="ARBA" id="ARBA00005486"/>
    </source>
</evidence>
<evidence type="ECO:0000256" key="3">
    <source>
        <dbReference type="SAM" id="MobiDB-lite"/>
    </source>
</evidence>
<dbReference type="GO" id="GO:0005634">
    <property type="term" value="C:nucleus"/>
    <property type="evidence" value="ECO:0007669"/>
    <property type="project" value="TreeGrafter"/>
</dbReference>
<keyword evidence="2" id="KW-0175">Coiled coil</keyword>
<dbReference type="GO" id="GO:0008278">
    <property type="term" value="C:cohesin complex"/>
    <property type="evidence" value="ECO:0007669"/>
    <property type="project" value="TreeGrafter"/>
</dbReference>
<dbReference type="PANTHER" id="PTHR11199">
    <property type="entry name" value="STROMAL ANTIGEN"/>
    <property type="match status" value="1"/>
</dbReference>
<feature type="compositionally biased region" description="Basic residues" evidence="3">
    <location>
        <begin position="778"/>
        <end position="790"/>
    </location>
</feature>
<dbReference type="InterPro" id="IPR016024">
    <property type="entry name" value="ARM-type_fold"/>
</dbReference>
<feature type="compositionally biased region" description="Low complexity" evidence="3">
    <location>
        <begin position="765"/>
        <end position="777"/>
    </location>
</feature>
<dbReference type="GO" id="GO:0007062">
    <property type="term" value="P:sister chromatid cohesion"/>
    <property type="evidence" value="ECO:0007669"/>
    <property type="project" value="TreeGrafter"/>
</dbReference>
<reference evidence="5" key="2">
    <citation type="submission" date="2025-09" db="UniProtKB">
        <authorList>
            <consortium name="Ensembl"/>
        </authorList>
    </citation>
    <scope>IDENTIFICATION</scope>
</reference>
<dbReference type="Proteomes" id="UP000694523">
    <property type="component" value="Unplaced"/>
</dbReference>
<sequence>MKLMTALVNVALNLSIHQDNTQRQYEAERNKIAGKRANEKLELLLQKRKELQENQDEIENMMNSIFKGIFVHRYRDAIAEIRAICIEEIGVWMKMYSDAFLNDSYLKYVGWTLHDRQGEVRLKCLKALQNLYTNRELFPKLELFTNRFKDRIVSMTLDKEYDVAVEAIRLVTLILQGSEDALSNEDCENVYHLVYSAHRPVAVAAGEFLHRKLFSRHDPQAEEALAKRRGRSSPNGNLIRMLVLFFLESELHEHAAYLVDSLWESSQELLKDWECMTELLLEEPVQGEEGKIRTALIELTVCTIRQAAEAHPLSVLTAKERKMQIDDKNKLTEHFIMALPMLLSKYQADSEKVANLLQIPQFFDLDVYSAGRMEKHLDGLLKQIRLVVEKHIEMDVLEACSKTYSILCSEEYTIMNRVDIARSQLIDEMTDRFAHSVEDLLQEAEEADDDDIYNVLATLKRLTGSMPEQIAVQALQCSHYSILWQLVKVTEGAPTKDDLVALRRVVKSFLAVCQQCLSNVNTPVKEQAFMLLCDLLMIFSHQLVSGGREGLQPLVFNPDSTLQNELLNFVLDHVFIDQDDESQSMEGDEEDEANKIEALHKRRNLLAAFCKLIIYDIVDMPAAADIFKHYMKLFNELLQDQGPNLDRTSSHVSGIKELARRFALTFGLDQIKTREAVATLHKDGIEFSFKYQNPRGSEFPPLNLAFLEVLSEFSSKLIRQDKKTVHSYLEKFMSENMSERREDIWLPLISYRNSLLTGGDEDHMSVTSGSSSKPGSVRSKKGRPPVHKKRIEGDVESSWLMRNDTLQTPGALQTPQLTSTVLRENRPAEHMADPDSEPGSENDFVHNPQMQMSWLGQQKMDEVNRKDRSGMNYIKSRSNQGVRQTVRGLMEDDAEPIFEDVMMSSRGQLEDMNEEFEDTMVIDLPPSRNRRERAELRPDFFDSAAMIEDESGFSMQMF</sequence>
<dbReference type="GO" id="GO:0000785">
    <property type="term" value="C:chromatin"/>
    <property type="evidence" value="ECO:0007669"/>
    <property type="project" value="TreeGrafter"/>
</dbReference>
<evidence type="ECO:0000259" key="4">
    <source>
        <dbReference type="PROSITE" id="PS51425"/>
    </source>
</evidence>
<dbReference type="GO" id="GO:0003682">
    <property type="term" value="F:chromatin binding"/>
    <property type="evidence" value="ECO:0007669"/>
    <property type="project" value="TreeGrafter"/>
</dbReference>
<dbReference type="PANTHER" id="PTHR11199:SF6">
    <property type="entry name" value="COHESIN SUBUNIT SA-1"/>
    <property type="match status" value="1"/>
</dbReference>
<accession>A0A8C6V8J1</accession>
<feature type="domain" description="SCD" evidence="4">
    <location>
        <begin position="70"/>
        <end position="155"/>
    </location>
</feature>
<feature type="coiled-coil region" evidence="2">
    <location>
        <begin position="34"/>
        <end position="64"/>
    </location>
</feature>
<keyword evidence="6" id="KW-1185">Reference proteome</keyword>
<dbReference type="SUPFAM" id="SSF48371">
    <property type="entry name" value="ARM repeat"/>
    <property type="match status" value="1"/>
</dbReference>
<dbReference type="InterPro" id="IPR039662">
    <property type="entry name" value="Cohesin_Scc3/SA"/>
</dbReference>
<evidence type="ECO:0000313" key="5">
    <source>
        <dbReference type="Ensembl" id="ENSNMLP00000044442.1"/>
    </source>
</evidence>
<dbReference type="AlphaFoldDB" id="A0A8C6V8J1"/>
<evidence type="ECO:0000313" key="6">
    <source>
        <dbReference type="Proteomes" id="UP000694523"/>
    </source>
</evidence>
<reference evidence="5" key="1">
    <citation type="submission" date="2025-08" db="UniProtKB">
        <authorList>
            <consortium name="Ensembl"/>
        </authorList>
    </citation>
    <scope>IDENTIFICATION</scope>
</reference>
<dbReference type="Pfam" id="PF21581">
    <property type="entry name" value="SCD"/>
    <property type="match status" value="1"/>
</dbReference>